<sequence>MRKQSLQGSSFGIKENLKQIAKVFQEEFKALNARLDDLQPIPRYKSPISQHNDDEEEEERDNYLDNIKVTIPTFQGKNDPEVYLEWERKVEHAFDCHNYSEEKKVKLVVIEFTDYASIWWDQFVINRRRNGERPIRT</sequence>
<protein>
    <recommendedName>
        <fullName evidence="3">Retrotransposon gag domain-containing protein</fullName>
    </recommendedName>
</protein>
<dbReference type="EMBL" id="QJKJ01003827">
    <property type="protein sequence ID" value="RDX96734.1"/>
    <property type="molecule type" value="Genomic_DNA"/>
</dbReference>
<accession>A0A371H1P8</accession>
<evidence type="ECO:0000313" key="1">
    <source>
        <dbReference type="EMBL" id="RDX96734.1"/>
    </source>
</evidence>
<evidence type="ECO:0000313" key="2">
    <source>
        <dbReference type="Proteomes" id="UP000257109"/>
    </source>
</evidence>
<name>A0A371H1P8_MUCPR</name>
<dbReference type="OrthoDB" id="1731207at2759"/>
<dbReference type="PANTHER" id="PTHR35046:SF9">
    <property type="entry name" value="RNA-DIRECTED DNA POLYMERASE"/>
    <property type="match status" value="1"/>
</dbReference>
<dbReference type="PANTHER" id="PTHR35046">
    <property type="entry name" value="ZINC KNUCKLE (CCHC-TYPE) FAMILY PROTEIN"/>
    <property type="match status" value="1"/>
</dbReference>
<proteinExistence type="predicted"/>
<organism evidence="1 2">
    <name type="scientific">Mucuna pruriens</name>
    <name type="common">Velvet bean</name>
    <name type="synonym">Dolichos pruriens</name>
    <dbReference type="NCBI Taxonomy" id="157652"/>
    <lineage>
        <taxon>Eukaryota</taxon>
        <taxon>Viridiplantae</taxon>
        <taxon>Streptophyta</taxon>
        <taxon>Embryophyta</taxon>
        <taxon>Tracheophyta</taxon>
        <taxon>Spermatophyta</taxon>
        <taxon>Magnoliopsida</taxon>
        <taxon>eudicotyledons</taxon>
        <taxon>Gunneridae</taxon>
        <taxon>Pentapetalae</taxon>
        <taxon>rosids</taxon>
        <taxon>fabids</taxon>
        <taxon>Fabales</taxon>
        <taxon>Fabaceae</taxon>
        <taxon>Papilionoideae</taxon>
        <taxon>50 kb inversion clade</taxon>
        <taxon>NPAAA clade</taxon>
        <taxon>indigoferoid/millettioid clade</taxon>
        <taxon>Phaseoleae</taxon>
        <taxon>Mucuna</taxon>
    </lineage>
</organism>
<evidence type="ECO:0008006" key="3">
    <source>
        <dbReference type="Google" id="ProtNLM"/>
    </source>
</evidence>
<dbReference type="Proteomes" id="UP000257109">
    <property type="component" value="Unassembled WGS sequence"/>
</dbReference>
<keyword evidence="2" id="KW-1185">Reference proteome</keyword>
<reference evidence="1" key="1">
    <citation type="submission" date="2018-05" db="EMBL/GenBank/DDBJ databases">
        <title>Draft genome of Mucuna pruriens seed.</title>
        <authorList>
            <person name="Nnadi N.E."/>
            <person name="Vos R."/>
            <person name="Hasami M.H."/>
            <person name="Devisetty U.K."/>
            <person name="Aguiy J.C."/>
        </authorList>
    </citation>
    <scope>NUCLEOTIDE SEQUENCE [LARGE SCALE GENOMIC DNA]</scope>
    <source>
        <strain evidence="1">JCA_2017</strain>
    </source>
</reference>
<feature type="non-terminal residue" evidence="1">
    <location>
        <position position="1"/>
    </location>
</feature>
<dbReference type="AlphaFoldDB" id="A0A371H1P8"/>
<gene>
    <name evidence="1" type="ORF">CR513_20571</name>
</gene>
<comment type="caution">
    <text evidence="1">The sequence shown here is derived from an EMBL/GenBank/DDBJ whole genome shotgun (WGS) entry which is preliminary data.</text>
</comment>